<dbReference type="AlphaFoldDB" id="A0A4Y2G9I2"/>
<accession>A0A4Y2G9I2</accession>
<name>A0A4Y2G9I2_ARAVE</name>
<protein>
    <submittedName>
        <fullName evidence="1">Uncharacterized protein</fullName>
    </submittedName>
</protein>
<reference evidence="1 2" key="1">
    <citation type="journal article" date="2019" name="Sci. Rep.">
        <title>Orb-weaving spider Araneus ventricosus genome elucidates the spidroin gene catalogue.</title>
        <authorList>
            <person name="Kono N."/>
            <person name="Nakamura H."/>
            <person name="Ohtoshi R."/>
            <person name="Moran D.A.P."/>
            <person name="Shinohara A."/>
            <person name="Yoshida Y."/>
            <person name="Fujiwara M."/>
            <person name="Mori M."/>
            <person name="Tomita M."/>
            <person name="Arakawa K."/>
        </authorList>
    </citation>
    <scope>NUCLEOTIDE SEQUENCE [LARGE SCALE GENOMIC DNA]</scope>
</reference>
<evidence type="ECO:0000313" key="1">
    <source>
        <dbReference type="EMBL" id="GBM50472.1"/>
    </source>
</evidence>
<keyword evidence="2" id="KW-1185">Reference proteome</keyword>
<dbReference type="Proteomes" id="UP000499080">
    <property type="component" value="Unassembled WGS sequence"/>
</dbReference>
<dbReference type="EMBL" id="BGPR01001300">
    <property type="protein sequence ID" value="GBM50472.1"/>
    <property type="molecule type" value="Genomic_DNA"/>
</dbReference>
<gene>
    <name evidence="1" type="ORF">AVEN_203064_1</name>
</gene>
<comment type="caution">
    <text evidence="1">The sequence shown here is derived from an EMBL/GenBank/DDBJ whole genome shotgun (WGS) entry which is preliminary data.</text>
</comment>
<organism evidence="1 2">
    <name type="scientific">Araneus ventricosus</name>
    <name type="common">Orbweaver spider</name>
    <name type="synonym">Epeira ventricosa</name>
    <dbReference type="NCBI Taxonomy" id="182803"/>
    <lineage>
        <taxon>Eukaryota</taxon>
        <taxon>Metazoa</taxon>
        <taxon>Ecdysozoa</taxon>
        <taxon>Arthropoda</taxon>
        <taxon>Chelicerata</taxon>
        <taxon>Arachnida</taxon>
        <taxon>Araneae</taxon>
        <taxon>Araneomorphae</taxon>
        <taxon>Entelegynae</taxon>
        <taxon>Araneoidea</taxon>
        <taxon>Araneidae</taxon>
        <taxon>Araneus</taxon>
    </lineage>
</organism>
<evidence type="ECO:0000313" key="2">
    <source>
        <dbReference type="Proteomes" id="UP000499080"/>
    </source>
</evidence>
<sequence length="129" mass="14135">MWGRGMMDGIPAGRPVASQDISPYQPSGKPSSLQTVIAGLGRHCLLRPSVFGTASQRYLLGFCLVHSRFPCRGRMKKIKMKDLGARASGYLAQMCALCVGLAEKTIPILWDGIVYLTQTKACILFFVVR</sequence>
<proteinExistence type="predicted"/>